<protein>
    <submittedName>
        <fullName evidence="2">Glycosyltransferase family 2 protein</fullName>
    </submittedName>
</protein>
<feature type="domain" description="Glycosyltransferase 2-like" evidence="1">
    <location>
        <begin position="4"/>
        <end position="135"/>
    </location>
</feature>
<evidence type="ECO:0000313" key="3">
    <source>
        <dbReference type="Proteomes" id="UP000294597"/>
    </source>
</evidence>
<dbReference type="InterPro" id="IPR050834">
    <property type="entry name" value="Glycosyltransf_2"/>
</dbReference>
<organism evidence="2 3">
    <name type="scientific">Flavobacterium hiemivividum</name>
    <dbReference type="NCBI Taxonomy" id="2541734"/>
    <lineage>
        <taxon>Bacteria</taxon>
        <taxon>Pseudomonadati</taxon>
        <taxon>Bacteroidota</taxon>
        <taxon>Flavobacteriia</taxon>
        <taxon>Flavobacteriales</taxon>
        <taxon>Flavobacteriaceae</taxon>
        <taxon>Flavobacterium</taxon>
    </lineage>
</organism>
<dbReference type="GO" id="GO:0016740">
    <property type="term" value="F:transferase activity"/>
    <property type="evidence" value="ECO:0007669"/>
    <property type="project" value="UniProtKB-KW"/>
</dbReference>
<keyword evidence="2" id="KW-0808">Transferase</keyword>
<gene>
    <name evidence="2" type="ORF">E0F98_08060</name>
</gene>
<comment type="caution">
    <text evidence="2">The sequence shown here is derived from an EMBL/GenBank/DDBJ whole genome shotgun (WGS) entry which is preliminary data.</text>
</comment>
<keyword evidence="3" id="KW-1185">Reference proteome</keyword>
<evidence type="ECO:0000313" key="2">
    <source>
        <dbReference type="EMBL" id="TDE04594.1"/>
    </source>
</evidence>
<dbReference type="Proteomes" id="UP000294597">
    <property type="component" value="Unassembled WGS sequence"/>
</dbReference>
<name>A0A4R5D0V0_9FLAO</name>
<sequence length="333" mass="38752">MKFSLIVCTYMRPLPLLKLLQSVEKQTLYPDEILIIDASTNSETENTLKENNLKNLRYLLVPNESRGLTKQRNYGIERVGNDISICCFLDDDTVLELDYFEQLLKTYALYPEALGVGGYIVGESKCEFVGYHYQPKMDEFYFDGWKRKDGSRFVLRKKIGLDSNCPPGYSSLYSHGRSVGFLPPSGKTYEVEMLMGGVSSFRKEVFNTLKFSTYFEGYGLYEDADFSLRVARHGKLYLNTAAQLYHYHDASGRPNQYQYGKMVVRNGWYVWRTKNPNPLFKDQLKWHSITILLTFIRFSNTFTNSNSKQAFTEFMGRTAGWWSLFFDKPKFRN</sequence>
<dbReference type="Gene3D" id="3.90.550.10">
    <property type="entry name" value="Spore Coat Polysaccharide Biosynthesis Protein SpsA, Chain A"/>
    <property type="match status" value="1"/>
</dbReference>
<proteinExistence type="predicted"/>
<evidence type="ECO:0000259" key="1">
    <source>
        <dbReference type="Pfam" id="PF00535"/>
    </source>
</evidence>
<dbReference type="RefSeq" id="WP_132110270.1">
    <property type="nucleotide sequence ID" value="NZ_SMFO01000004.1"/>
</dbReference>
<dbReference type="EMBL" id="SMFO01000004">
    <property type="protein sequence ID" value="TDE04594.1"/>
    <property type="molecule type" value="Genomic_DNA"/>
</dbReference>
<reference evidence="2 3" key="1">
    <citation type="submission" date="2019-03" db="EMBL/GenBank/DDBJ databases">
        <title>Flavobacterium TSA-D2 sp. nov., isolated from arctic soil.</title>
        <authorList>
            <person name="Chaudhary D.K."/>
        </authorList>
    </citation>
    <scope>NUCLEOTIDE SEQUENCE [LARGE SCALE GENOMIC DNA]</scope>
    <source>
        <strain evidence="2 3">TSA-D2</strain>
    </source>
</reference>
<dbReference type="PANTHER" id="PTHR43685:SF2">
    <property type="entry name" value="GLYCOSYLTRANSFERASE 2-LIKE DOMAIN-CONTAINING PROTEIN"/>
    <property type="match status" value="1"/>
</dbReference>
<dbReference type="InterPro" id="IPR001173">
    <property type="entry name" value="Glyco_trans_2-like"/>
</dbReference>
<dbReference type="Pfam" id="PF00535">
    <property type="entry name" value="Glycos_transf_2"/>
    <property type="match status" value="1"/>
</dbReference>
<dbReference type="CDD" id="cd00761">
    <property type="entry name" value="Glyco_tranf_GTA_type"/>
    <property type="match status" value="1"/>
</dbReference>
<dbReference type="PANTHER" id="PTHR43685">
    <property type="entry name" value="GLYCOSYLTRANSFERASE"/>
    <property type="match status" value="1"/>
</dbReference>
<dbReference type="AlphaFoldDB" id="A0A4R5D0V0"/>
<accession>A0A4R5D0V0</accession>
<dbReference type="InterPro" id="IPR029044">
    <property type="entry name" value="Nucleotide-diphossugar_trans"/>
</dbReference>
<dbReference type="SUPFAM" id="SSF53448">
    <property type="entry name" value="Nucleotide-diphospho-sugar transferases"/>
    <property type="match status" value="1"/>
</dbReference>